<keyword evidence="2" id="KW-1185">Reference proteome</keyword>
<reference evidence="1 2" key="1">
    <citation type="submission" date="2015-09" db="EMBL/GenBank/DDBJ databases">
        <authorList>
            <consortium name="Swine Surveillance"/>
        </authorList>
    </citation>
    <scope>NUCLEOTIDE SEQUENCE [LARGE SCALE GENOMIC DNA]</scope>
    <source>
        <strain evidence="1 2">CECT 7648</strain>
    </source>
</reference>
<name>A0A0P1G1C3_9RHOB</name>
<proteinExistence type="predicted"/>
<dbReference type="Proteomes" id="UP000054935">
    <property type="component" value="Unassembled WGS sequence"/>
</dbReference>
<evidence type="ECO:0000313" key="2">
    <source>
        <dbReference type="Proteomes" id="UP000054935"/>
    </source>
</evidence>
<dbReference type="AlphaFoldDB" id="A0A0P1G1C3"/>
<organism evidence="1 2">
    <name type="scientific">Tropicibacter naphthalenivorans</name>
    <dbReference type="NCBI Taxonomy" id="441103"/>
    <lineage>
        <taxon>Bacteria</taxon>
        <taxon>Pseudomonadati</taxon>
        <taxon>Pseudomonadota</taxon>
        <taxon>Alphaproteobacteria</taxon>
        <taxon>Rhodobacterales</taxon>
        <taxon>Roseobacteraceae</taxon>
        <taxon>Tropicibacter</taxon>
    </lineage>
</organism>
<dbReference type="EMBL" id="CYSE01000001">
    <property type="protein sequence ID" value="CUH75339.1"/>
    <property type="molecule type" value="Genomic_DNA"/>
</dbReference>
<dbReference type="RefSeq" id="WP_159452466.1">
    <property type="nucleotide sequence ID" value="NZ_CYSE01000001.1"/>
</dbReference>
<protein>
    <submittedName>
        <fullName evidence="1">Uncharacterized protein</fullName>
    </submittedName>
</protein>
<sequence length="47" mass="5281">MQRKDAKARDPLADLAFGLREVWAGPSGGVTFWDRIADQFETEGSQR</sequence>
<dbReference type="STRING" id="441103.TRN7648_00388"/>
<gene>
    <name evidence="1" type="ORF">TRN7648_00388</name>
</gene>
<evidence type="ECO:0000313" key="1">
    <source>
        <dbReference type="EMBL" id="CUH75339.1"/>
    </source>
</evidence>
<accession>A0A0P1G1C3</accession>